<proteinExistence type="predicted"/>
<evidence type="ECO:0000313" key="3">
    <source>
        <dbReference type="WBParaSite" id="SSLN_0001336001-mRNA-1"/>
    </source>
</evidence>
<keyword evidence="2" id="KW-1185">Reference proteome</keyword>
<gene>
    <name evidence="1" type="ORF">SSLN_LOCUS12862</name>
</gene>
<dbReference type="Proteomes" id="UP000275846">
    <property type="component" value="Unassembled WGS sequence"/>
</dbReference>
<protein>
    <submittedName>
        <fullName evidence="3">Secreted protein</fullName>
    </submittedName>
</protein>
<evidence type="ECO:0000313" key="2">
    <source>
        <dbReference type="Proteomes" id="UP000275846"/>
    </source>
</evidence>
<dbReference type="EMBL" id="UYSU01037601">
    <property type="protein sequence ID" value="VDL99247.1"/>
    <property type="molecule type" value="Genomic_DNA"/>
</dbReference>
<dbReference type="WBParaSite" id="SSLN_0001336001-mRNA-1">
    <property type="protein sequence ID" value="SSLN_0001336001-mRNA-1"/>
    <property type="gene ID" value="SSLN_0001336001"/>
</dbReference>
<name>A0A183T8R4_SCHSO</name>
<dbReference type="AlphaFoldDB" id="A0A183T8R4"/>
<accession>A0A183T8R4</accession>
<reference evidence="3" key="1">
    <citation type="submission" date="2016-06" db="UniProtKB">
        <authorList>
            <consortium name="WormBaseParasite"/>
        </authorList>
    </citation>
    <scope>IDENTIFICATION</scope>
</reference>
<organism evidence="3">
    <name type="scientific">Schistocephalus solidus</name>
    <name type="common">Tapeworm</name>
    <dbReference type="NCBI Taxonomy" id="70667"/>
    <lineage>
        <taxon>Eukaryota</taxon>
        <taxon>Metazoa</taxon>
        <taxon>Spiralia</taxon>
        <taxon>Lophotrochozoa</taxon>
        <taxon>Platyhelminthes</taxon>
        <taxon>Cestoda</taxon>
        <taxon>Eucestoda</taxon>
        <taxon>Diphyllobothriidea</taxon>
        <taxon>Diphyllobothriidae</taxon>
        <taxon>Schistocephalus</taxon>
    </lineage>
</organism>
<reference evidence="1 2" key="2">
    <citation type="submission" date="2018-11" db="EMBL/GenBank/DDBJ databases">
        <authorList>
            <consortium name="Pathogen Informatics"/>
        </authorList>
    </citation>
    <scope>NUCLEOTIDE SEQUENCE [LARGE SCALE GENOMIC DNA]</scope>
    <source>
        <strain evidence="1 2">NST_G2</strain>
    </source>
</reference>
<evidence type="ECO:0000313" key="1">
    <source>
        <dbReference type="EMBL" id="VDL99247.1"/>
    </source>
</evidence>
<sequence length="111" mass="11833">MGGAEWSGARGEASAAATTVLMVLVHLSTWRLFCVTEANIDTIACTPVIHGGRKSLGNIAIIQEGLRWYKRNAAHDDTKPNSLKLTRATVVLHARRAGAVSPAGSRPQLSE</sequence>